<dbReference type="AlphaFoldDB" id="A0A6M3L8V7"/>
<dbReference type="EMBL" id="MT142943">
    <property type="protein sequence ID" value="QJA90863.1"/>
    <property type="molecule type" value="Genomic_DNA"/>
</dbReference>
<gene>
    <name evidence="1" type="ORF">MM415B03539_0011</name>
</gene>
<reference evidence="1" key="1">
    <citation type="submission" date="2020-03" db="EMBL/GenBank/DDBJ databases">
        <title>The deep terrestrial virosphere.</title>
        <authorList>
            <person name="Holmfeldt K."/>
            <person name="Nilsson E."/>
            <person name="Simone D."/>
            <person name="Lopez-Fernandez M."/>
            <person name="Wu X."/>
            <person name="de Brujin I."/>
            <person name="Lundin D."/>
            <person name="Andersson A."/>
            <person name="Bertilsson S."/>
            <person name="Dopson M."/>
        </authorList>
    </citation>
    <scope>NUCLEOTIDE SEQUENCE</scope>
    <source>
        <strain evidence="1">MM415B03539</strain>
    </source>
</reference>
<sequence length="387" mass="41206">MNIKYITSILILLITIISVNATDSGIFHPGFNLWNWDINLMGKTIHNGTVNGTNFADCLSIQSSSWNGSWLNCIDDDDSMYATNTNLSNHTTNYSNPHNYTETDTIALSNISTNWNLFTTVYNATYHNYASAISGLQGNDTAINASISGKVNKTGDNITGKICIATDNRVCQSDNSNTFKTNLLLNTTTQGNPASPEHFAAGIGLYGNVYAPAGFAYGMHLSQKIAPIPNSVYAGGWGVGFYSNAICDTGVYGAFQHCAGGYLARLTKNGSSKAVNSYGLFIQSIDSTNAPATNNYGLYIGKYATGSFNYSIYSESNVGDISVGDNVTIRPLAGSGNALTILDSTGKLTRSAMATSDPDGNNSNNYFVCFDGGTGTTFILTTATCKT</sequence>
<organism evidence="1">
    <name type="scientific">viral metagenome</name>
    <dbReference type="NCBI Taxonomy" id="1070528"/>
    <lineage>
        <taxon>unclassified sequences</taxon>
        <taxon>metagenomes</taxon>
        <taxon>organismal metagenomes</taxon>
    </lineage>
</organism>
<name>A0A6M3L8V7_9ZZZZ</name>
<accession>A0A6M3L8V7</accession>
<protein>
    <submittedName>
        <fullName evidence="1">Uncharacterized protein</fullName>
    </submittedName>
</protein>
<evidence type="ECO:0000313" key="1">
    <source>
        <dbReference type="EMBL" id="QJA90863.1"/>
    </source>
</evidence>
<proteinExistence type="predicted"/>